<keyword evidence="2" id="KW-1185">Reference proteome</keyword>
<dbReference type="PANTHER" id="PTHR36172:SF1">
    <property type="entry name" value="RESOLVASE-RELATED"/>
    <property type="match status" value="1"/>
</dbReference>
<sequence>MKKAAEKLRRRIQNLVSDMHCRIAKYLCTTFNLVILPSFPVKQMVMRKGGQRRLRSKTARAMATWSHYRFQQRLLDKAREYKSCKVVLVSEEYTKCRFECDRDVNGARNILVRCMTVDRTVDKYLHRNDDRVDGPNPVQQPAL</sequence>
<organism evidence="1 2">
    <name type="scientific">Lipomyces tetrasporus</name>
    <dbReference type="NCBI Taxonomy" id="54092"/>
    <lineage>
        <taxon>Eukaryota</taxon>
        <taxon>Fungi</taxon>
        <taxon>Dikarya</taxon>
        <taxon>Ascomycota</taxon>
        <taxon>Saccharomycotina</taxon>
        <taxon>Lipomycetes</taxon>
        <taxon>Lipomycetales</taxon>
        <taxon>Lipomycetaceae</taxon>
        <taxon>Lipomyces</taxon>
    </lineage>
</organism>
<name>A0AAD7VRE4_9ASCO</name>
<dbReference type="PANTHER" id="PTHR36172">
    <property type="match status" value="1"/>
</dbReference>
<reference evidence="1" key="1">
    <citation type="submission" date="2023-03" db="EMBL/GenBank/DDBJ databases">
        <title>Near-Complete genome sequence of Lipomyces tetrasporous NRRL Y-64009, an oleaginous yeast capable of growing on lignocellulosic hydrolysates.</title>
        <authorList>
            <consortium name="Lawrence Berkeley National Laboratory"/>
            <person name="Jagtap S.S."/>
            <person name="Liu J.-J."/>
            <person name="Walukiewicz H.E."/>
            <person name="Pangilinan J."/>
            <person name="Lipzen A."/>
            <person name="Ahrendt S."/>
            <person name="Koriabine M."/>
            <person name="Cobaugh K."/>
            <person name="Salamov A."/>
            <person name="Yoshinaga Y."/>
            <person name="Ng V."/>
            <person name="Daum C."/>
            <person name="Grigoriev I.V."/>
            <person name="Slininger P.J."/>
            <person name="Dien B.S."/>
            <person name="Jin Y.-S."/>
            <person name="Rao C.V."/>
        </authorList>
    </citation>
    <scope>NUCLEOTIDE SEQUENCE</scope>
    <source>
        <strain evidence="1">NRRL Y-64009</strain>
    </source>
</reference>
<evidence type="ECO:0000313" key="2">
    <source>
        <dbReference type="Proteomes" id="UP001217417"/>
    </source>
</evidence>
<dbReference type="Proteomes" id="UP001217417">
    <property type="component" value="Unassembled WGS sequence"/>
</dbReference>
<comment type="caution">
    <text evidence="1">The sequence shown here is derived from an EMBL/GenBank/DDBJ whole genome shotgun (WGS) entry which is preliminary data.</text>
</comment>
<dbReference type="InterPro" id="IPR051491">
    <property type="entry name" value="Recombinase/Transposase-rel"/>
</dbReference>
<evidence type="ECO:0008006" key="3">
    <source>
        <dbReference type="Google" id="ProtNLM"/>
    </source>
</evidence>
<dbReference type="EMBL" id="JARPMG010000007">
    <property type="protein sequence ID" value="KAJ8099098.1"/>
    <property type="molecule type" value="Genomic_DNA"/>
</dbReference>
<accession>A0AAD7VRE4</accession>
<protein>
    <recommendedName>
        <fullName evidence="3">Transposase</fullName>
    </recommendedName>
</protein>
<proteinExistence type="predicted"/>
<dbReference type="RefSeq" id="XP_056042548.1">
    <property type="nucleotide sequence ID" value="XM_056187961.1"/>
</dbReference>
<dbReference type="GeneID" id="80883127"/>
<dbReference type="AlphaFoldDB" id="A0AAD7VRE4"/>
<gene>
    <name evidence="1" type="ORF">POJ06DRAFT_255965</name>
</gene>
<evidence type="ECO:0000313" key="1">
    <source>
        <dbReference type="EMBL" id="KAJ8099098.1"/>
    </source>
</evidence>